<name>A0ABX3B9P0_9VIBR</name>
<comment type="caution">
    <text evidence="1">The sequence shown here is derived from an EMBL/GenBank/DDBJ whole genome shotgun (WGS) entry which is preliminary data.</text>
</comment>
<proteinExistence type="predicted"/>
<organism evidence="1 2">
    <name type="scientific">Vibrio tasmaniensis 1F-267</name>
    <dbReference type="NCBI Taxonomy" id="1191324"/>
    <lineage>
        <taxon>Bacteria</taxon>
        <taxon>Pseudomonadati</taxon>
        <taxon>Pseudomonadota</taxon>
        <taxon>Gammaproteobacteria</taxon>
        <taxon>Vibrionales</taxon>
        <taxon>Vibrionaceae</taxon>
        <taxon>Vibrio</taxon>
    </lineage>
</organism>
<evidence type="ECO:0000313" key="2">
    <source>
        <dbReference type="Proteomes" id="UP000094638"/>
    </source>
</evidence>
<protein>
    <submittedName>
        <fullName evidence="1">Uncharacterized protein</fullName>
    </submittedName>
</protein>
<dbReference type="Proteomes" id="UP000094638">
    <property type="component" value="Unassembled WGS sequence"/>
</dbReference>
<sequence>MSHHVFAVVQGKVIQSSLEAVFNLVLESKEEWCDAVSCHPKRGAIKIDIRGDSESLKGATLTDSRTLLERVKSTDSVTTLNAQDNLSCFAFSLRGRR</sequence>
<dbReference type="EMBL" id="AJZO02000095">
    <property type="protein sequence ID" value="OEF51756.1"/>
    <property type="molecule type" value="Genomic_DNA"/>
</dbReference>
<keyword evidence="2" id="KW-1185">Reference proteome</keyword>
<accession>A0ABX3B9P0</accession>
<reference evidence="1 2" key="1">
    <citation type="journal article" date="2012" name="Science">
        <title>Ecological populations of bacteria act as socially cohesive units of antibiotic production and resistance.</title>
        <authorList>
            <person name="Cordero O.X."/>
            <person name="Wildschutte H."/>
            <person name="Kirkup B."/>
            <person name="Proehl S."/>
            <person name="Ngo L."/>
            <person name="Hussain F."/>
            <person name="Le Roux F."/>
            <person name="Mincer T."/>
            <person name="Polz M.F."/>
        </authorList>
    </citation>
    <scope>NUCLEOTIDE SEQUENCE [LARGE SCALE GENOMIC DNA]</scope>
    <source>
        <strain evidence="1 2">1F-267</strain>
    </source>
</reference>
<evidence type="ECO:0000313" key="1">
    <source>
        <dbReference type="EMBL" id="OEF51756.1"/>
    </source>
</evidence>
<gene>
    <name evidence="1" type="ORF">A163_04240</name>
</gene>